<comment type="caution">
    <text evidence="1">The sequence shown here is derived from an EMBL/GenBank/DDBJ whole genome shotgun (WGS) entry which is preliminary data.</text>
</comment>
<dbReference type="GO" id="GO:0008168">
    <property type="term" value="F:methyltransferase activity"/>
    <property type="evidence" value="ECO:0007669"/>
    <property type="project" value="UniProtKB-KW"/>
</dbReference>
<evidence type="ECO:0000313" key="2">
    <source>
        <dbReference type="Proteomes" id="UP000309174"/>
    </source>
</evidence>
<evidence type="ECO:0000313" key="1">
    <source>
        <dbReference type="EMBL" id="TMQ94793.1"/>
    </source>
</evidence>
<dbReference type="Gene3D" id="3.40.50.150">
    <property type="entry name" value="Vaccinia Virus protein VP39"/>
    <property type="match status" value="1"/>
</dbReference>
<dbReference type="PIRSF" id="PIRSF017393">
    <property type="entry name" value="MTase_SAV2177"/>
    <property type="match status" value="1"/>
</dbReference>
<dbReference type="GO" id="GO:0032259">
    <property type="term" value="P:methylation"/>
    <property type="evidence" value="ECO:0007669"/>
    <property type="project" value="UniProtKB-KW"/>
</dbReference>
<accession>A0A5C4J7P3</accession>
<dbReference type="InterPro" id="IPR029063">
    <property type="entry name" value="SAM-dependent_MTases_sf"/>
</dbReference>
<organism evidence="1 2">
    <name type="scientific">Actinomadura soli</name>
    <dbReference type="NCBI Taxonomy" id="2508997"/>
    <lineage>
        <taxon>Bacteria</taxon>
        <taxon>Bacillati</taxon>
        <taxon>Actinomycetota</taxon>
        <taxon>Actinomycetes</taxon>
        <taxon>Streptosporangiales</taxon>
        <taxon>Thermomonosporaceae</taxon>
        <taxon>Actinomadura</taxon>
    </lineage>
</organism>
<sequence>METWTPNRRNPVGGEVVTGDAYAPGQEPEIQIDTSVAHPARVWDYWLGGKDHYPADIEVGDQLEATIPEVVLWARADREFLGRVVRHVIGEGVRQFLDIGTGIPTRDNTHQVAQRLAPESRVVYVDNDPVVLAHARALLNSSSEGATDFIDANLHDPESILDGAARTLDFGKPVLVTLLGILEFSVTDEAYTIVNRVLEPFPSGSYLAIACPSNETNTAAMDEVARKWNDSGATPIIMRSAEGLKLFFEHLDLLEPGLVPLPQWRPDPGTLYADRGMDFYCAVGRKP</sequence>
<reference evidence="1 2" key="1">
    <citation type="submission" date="2019-05" db="EMBL/GenBank/DDBJ databases">
        <title>Draft genome sequence of Actinomadura sp. 14C53.</title>
        <authorList>
            <person name="Saricaoglu S."/>
            <person name="Isik K."/>
        </authorList>
    </citation>
    <scope>NUCLEOTIDE SEQUENCE [LARGE SCALE GENOMIC DNA]</scope>
    <source>
        <strain evidence="1 2">14C53</strain>
    </source>
</reference>
<dbReference type="OrthoDB" id="3216820at2"/>
<dbReference type="Proteomes" id="UP000309174">
    <property type="component" value="Unassembled WGS sequence"/>
</dbReference>
<protein>
    <submittedName>
        <fullName evidence="1">SAM-dependent methyltransferase</fullName>
    </submittedName>
</protein>
<gene>
    <name evidence="1" type="ORF">ETD83_23290</name>
</gene>
<dbReference type="Pfam" id="PF04672">
    <property type="entry name" value="Methyltransf_19"/>
    <property type="match status" value="1"/>
</dbReference>
<proteinExistence type="predicted"/>
<dbReference type="InterPro" id="IPR006764">
    <property type="entry name" value="SAM_dep_MeTrfase_SAV2177_type"/>
</dbReference>
<dbReference type="SUPFAM" id="SSF53335">
    <property type="entry name" value="S-adenosyl-L-methionine-dependent methyltransferases"/>
    <property type="match status" value="1"/>
</dbReference>
<dbReference type="EMBL" id="VCKW01000126">
    <property type="protein sequence ID" value="TMQ94793.1"/>
    <property type="molecule type" value="Genomic_DNA"/>
</dbReference>
<keyword evidence="1" id="KW-0808">Transferase</keyword>
<name>A0A5C4J7P3_9ACTN</name>
<dbReference type="AlphaFoldDB" id="A0A5C4J7P3"/>
<keyword evidence="1" id="KW-0489">Methyltransferase</keyword>
<keyword evidence="2" id="KW-1185">Reference proteome</keyword>